<keyword evidence="3" id="KW-1003">Cell membrane</keyword>
<dbReference type="OrthoDB" id="1368at2759"/>
<dbReference type="Pfam" id="PF25539">
    <property type="entry name" value="Bestrophin_2"/>
    <property type="match status" value="1"/>
</dbReference>
<evidence type="ECO:0000256" key="8">
    <source>
        <dbReference type="SAM" id="MobiDB-lite"/>
    </source>
</evidence>
<dbReference type="Proteomes" id="UP000324585">
    <property type="component" value="Unassembled WGS sequence"/>
</dbReference>
<keyword evidence="5" id="KW-1133">Transmembrane helix</keyword>
<evidence type="ECO:0000313" key="9">
    <source>
        <dbReference type="EMBL" id="KAA8493714.1"/>
    </source>
</evidence>
<dbReference type="PANTHER" id="PTHR33281:SF19">
    <property type="entry name" value="VOLTAGE-DEPENDENT ANION CHANNEL-FORMING PROTEIN YNEE"/>
    <property type="match status" value="1"/>
</dbReference>
<comment type="subcellular location">
    <subcellularLocation>
        <location evidence="1">Cell membrane</location>
        <topology evidence="1">Multi-pass membrane protein</topology>
    </subcellularLocation>
</comment>
<evidence type="ECO:0000256" key="1">
    <source>
        <dbReference type="ARBA" id="ARBA00004651"/>
    </source>
</evidence>
<organism evidence="9 10">
    <name type="scientific">Porphyridium purpureum</name>
    <name type="common">Red alga</name>
    <name type="synonym">Porphyridium cruentum</name>
    <dbReference type="NCBI Taxonomy" id="35688"/>
    <lineage>
        <taxon>Eukaryota</taxon>
        <taxon>Rhodophyta</taxon>
        <taxon>Bangiophyceae</taxon>
        <taxon>Porphyridiales</taxon>
        <taxon>Porphyridiaceae</taxon>
        <taxon>Porphyridium</taxon>
    </lineage>
</organism>
<protein>
    <submittedName>
        <fullName evidence="9">UPF0187 protein</fullName>
    </submittedName>
</protein>
<proteinExistence type="predicted"/>
<dbReference type="EMBL" id="VRMN01000006">
    <property type="protein sequence ID" value="KAA8493714.1"/>
    <property type="molecule type" value="Genomic_DNA"/>
</dbReference>
<evidence type="ECO:0000256" key="4">
    <source>
        <dbReference type="ARBA" id="ARBA00022692"/>
    </source>
</evidence>
<keyword evidence="7" id="KW-0472">Membrane</keyword>
<dbReference type="GO" id="GO:0005254">
    <property type="term" value="F:chloride channel activity"/>
    <property type="evidence" value="ECO:0007669"/>
    <property type="project" value="InterPro"/>
</dbReference>
<dbReference type="OMA" id="AKINCLN"/>
<accession>A0A5J4YSN1</accession>
<evidence type="ECO:0000256" key="6">
    <source>
        <dbReference type="ARBA" id="ARBA00023065"/>
    </source>
</evidence>
<dbReference type="PANTHER" id="PTHR33281">
    <property type="entry name" value="UPF0187 PROTEIN YNEE"/>
    <property type="match status" value="1"/>
</dbReference>
<keyword evidence="10" id="KW-1185">Reference proteome</keyword>
<dbReference type="InterPro" id="IPR044669">
    <property type="entry name" value="YneE/VCCN1/2-like"/>
</dbReference>
<evidence type="ECO:0000256" key="3">
    <source>
        <dbReference type="ARBA" id="ARBA00022475"/>
    </source>
</evidence>
<evidence type="ECO:0000313" key="10">
    <source>
        <dbReference type="Proteomes" id="UP000324585"/>
    </source>
</evidence>
<keyword evidence="6" id="KW-0406">Ion transport</keyword>
<evidence type="ECO:0000256" key="7">
    <source>
        <dbReference type="ARBA" id="ARBA00023136"/>
    </source>
</evidence>
<evidence type="ECO:0000256" key="2">
    <source>
        <dbReference type="ARBA" id="ARBA00022448"/>
    </source>
</evidence>
<reference evidence="10" key="1">
    <citation type="journal article" date="2019" name="Nat. Commun.">
        <title>Expansion of phycobilisome linker gene families in mesophilic red algae.</title>
        <authorList>
            <person name="Lee J."/>
            <person name="Kim D."/>
            <person name="Bhattacharya D."/>
            <person name="Yoon H.S."/>
        </authorList>
    </citation>
    <scope>NUCLEOTIDE SEQUENCE [LARGE SCALE GENOMIC DNA]</scope>
    <source>
        <strain evidence="10">CCMP 1328</strain>
    </source>
</reference>
<dbReference type="AlphaFoldDB" id="A0A5J4YSN1"/>
<keyword evidence="4" id="KW-0812">Transmembrane</keyword>
<feature type="region of interest" description="Disordered" evidence="8">
    <location>
        <begin position="387"/>
        <end position="414"/>
    </location>
</feature>
<gene>
    <name evidence="9" type="ORF">FVE85_4851</name>
</gene>
<name>A0A5J4YSN1_PORPP</name>
<dbReference type="GO" id="GO:0005886">
    <property type="term" value="C:plasma membrane"/>
    <property type="evidence" value="ECO:0007669"/>
    <property type="project" value="UniProtKB-SubCell"/>
</dbReference>
<comment type="caution">
    <text evidence="9">The sequence shown here is derived from an EMBL/GenBank/DDBJ whole genome shotgun (WGS) entry which is preliminary data.</text>
</comment>
<sequence length="414" mass="46212">MAGYAAFVGSAGAAARPRAHLTSSSSGLLKNGARLVLAVPRRVRRPSALSMAITRPERYKSTDWIKSLTTIPKSSILRRIRSHIVANVIFAGFVFFLYEQYPKVDIWSISPLPHTVLGTVMGLLLVFRTNSAYDRFWEGRKIWGGIVNRTRSLGVNYMNYLGPINDSPNPEVSKILIKLDQAFPISLANHLRGELEPNAALEKLIPKQNWQEYIVARNRPLLVCRLQSRYIAQAYAAREERDGNTNAERETMERGINDLVDYMGMCERIVKTPVPEAYSRHTSRFLSLWCLTLPFIFVKADDWLVMPIMAFVSFALFSIEEIGHLIEDPFIKHPSAPGIDLPLEAMATTINGDLQDMITTVDQQLEALAALPPPAAPAEPSVPTMRFGAKSPDGATEPPAADVKKAGWEWNRNI</sequence>
<evidence type="ECO:0000256" key="5">
    <source>
        <dbReference type="ARBA" id="ARBA00022989"/>
    </source>
</evidence>
<keyword evidence="2" id="KW-0813">Transport</keyword>